<comment type="similarity">
    <text evidence="2">Belongs to the bacterial solute-binding protein SsuA/TauA family.</text>
</comment>
<dbReference type="Proteomes" id="UP000309016">
    <property type="component" value="Chromosome"/>
</dbReference>
<keyword evidence="6" id="KW-1185">Reference proteome</keyword>
<sequence>MKTIRVGGVPEHFNMPWHLCIEDGDFEYEQLKIEWRDFPDGTGAMNKALRNNEIDVAIILTEGVIKDITAGNPVKVIQKYIASPLIWGIHVAAASPFKEVKELEHTKAAISREGSGSQLMAYVNAKDQKWDLAALDFEIVGDIDGAVKALEQDRAQYFMWERFTTKPLVDKSVFRRVGDCPTPWPCFVVAAREDFIHTHEHDLAKMLDVVNSKSVSFKEVPGVEKLVAQRYDQKEEDIKEWLGITSWSQVQISEEEVQKVQETLKLLGLIEKGMKASDFIYNLEADSL</sequence>
<dbReference type="RefSeq" id="WP_139064696.1">
    <property type="nucleotide sequence ID" value="NZ_CP040812.1"/>
</dbReference>
<dbReference type="PANTHER" id="PTHR30024:SF47">
    <property type="entry name" value="TAURINE-BINDING PERIPLASMIC PROTEIN"/>
    <property type="match status" value="1"/>
</dbReference>
<comment type="subcellular location">
    <subcellularLocation>
        <location evidence="1">Periplasm</location>
    </subcellularLocation>
</comment>
<evidence type="ECO:0000256" key="1">
    <source>
        <dbReference type="ARBA" id="ARBA00004418"/>
    </source>
</evidence>
<dbReference type="SUPFAM" id="SSF53850">
    <property type="entry name" value="Periplasmic binding protein-like II"/>
    <property type="match status" value="1"/>
</dbReference>
<accession>A0A5B7WYI0</accession>
<protein>
    <submittedName>
        <fullName evidence="5">ABC transporter substrate-binding protein</fullName>
    </submittedName>
</protein>
<dbReference type="GO" id="GO:0042597">
    <property type="term" value="C:periplasmic space"/>
    <property type="evidence" value="ECO:0007669"/>
    <property type="project" value="UniProtKB-SubCell"/>
</dbReference>
<dbReference type="Gene3D" id="3.40.190.10">
    <property type="entry name" value="Periplasmic binding protein-like II"/>
    <property type="match status" value="2"/>
</dbReference>
<keyword evidence="3" id="KW-0732">Signal</keyword>
<reference evidence="5 6" key="1">
    <citation type="submission" date="2019-06" db="EMBL/GenBank/DDBJ databases">
        <title>Complete genome sequence of Antarcticibacterium flavum KCTC 52984T from an Antarctic marine sediment.</title>
        <authorList>
            <person name="Lee Y.M."/>
            <person name="Shin S.C."/>
        </authorList>
    </citation>
    <scope>NUCLEOTIDE SEQUENCE [LARGE SCALE GENOMIC DNA]</scope>
    <source>
        <strain evidence="5 6">KCTC 52984</strain>
    </source>
</reference>
<dbReference type="OrthoDB" id="6191474at2"/>
<gene>
    <name evidence="5" type="ORF">FHG64_01185</name>
</gene>
<evidence type="ECO:0000313" key="5">
    <source>
        <dbReference type="EMBL" id="QCY68120.1"/>
    </source>
</evidence>
<evidence type="ECO:0000256" key="2">
    <source>
        <dbReference type="ARBA" id="ARBA00010742"/>
    </source>
</evidence>
<name>A0A5B7WYI0_9FLAO</name>
<dbReference type="PANTHER" id="PTHR30024">
    <property type="entry name" value="ALIPHATIC SULFONATES-BINDING PROTEIN-RELATED"/>
    <property type="match status" value="1"/>
</dbReference>
<proteinExistence type="inferred from homology"/>
<evidence type="ECO:0000313" key="6">
    <source>
        <dbReference type="Proteomes" id="UP000309016"/>
    </source>
</evidence>
<feature type="domain" description="Ca3427-like PBP 2" evidence="4">
    <location>
        <begin position="100"/>
        <end position="179"/>
    </location>
</feature>
<dbReference type="CDD" id="cd13637">
    <property type="entry name" value="PBP2_Ca3427_like"/>
    <property type="match status" value="1"/>
</dbReference>
<dbReference type="KEGG" id="afla:FHG64_01185"/>
<evidence type="ECO:0000259" key="4">
    <source>
        <dbReference type="Pfam" id="PF22384"/>
    </source>
</evidence>
<dbReference type="EMBL" id="CP040812">
    <property type="protein sequence ID" value="QCY68120.1"/>
    <property type="molecule type" value="Genomic_DNA"/>
</dbReference>
<evidence type="ECO:0000256" key="3">
    <source>
        <dbReference type="ARBA" id="ARBA00022729"/>
    </source>
</evidence>
<dbReference type="AlphaFoldDB" id="A0A5B7WYI0"/>
<dbReference type="Pfam" id="PF22384">
    <property type="entry name" value="PBP2_Ca3427_like"/>
    <property type="match status" value="1"/>
</dbReference>
<dbReference type="InterPro" id="IPR054364">
    <property type="entry name" value="Ca3427-like_PBP2"/>
</dbReference>
<organism evidence="5 6">
    <name type="scientific">Antarcticibacterium flavum</name>
    <dbReference type="NCBI Taxonomy" id="2058175"/>
    <lineage>
        <taxon>Bacteria</taxon>
        <taxon>Pseudomonadati</taxon>
        <taxon>Bacteroidota</taxon>
        <taxon>Flavobacteriia</taxon>
        <taxon>Flavobacteriales</taxon>
        <taxon>Flavobacteriaceae</taxon>
        <taxon>Antarcticibacterium</taxon>
    </lineage>
</organism>